<dbReference type="InterPro" id="IPR025949">
    <property type="entry name" value="PapC-like_C"/>
</dbReference>
<dbReference type="SUPFAM" id="SSF141729">
    <property type="entry name" value="FimD N-terminal domain-like"/>
    <property type="match status" value="1"/>
</dbReference>
<dbReference type="InterPro" id="IPR043142">
    <property type="entry name" value="PapC-like_C_sf"/>
</dbReference>
<proteinExistence type="inferred from homology"/>
<dbReference type="PANTHER" id="PTHR30451">
    <property type="entry name" value="OUTER MEMBRANE USHER PROTEIN"/>
    <property type="match status" value="1"/>
</dbReference>
<keyword evidence="4" id="KW-1134">Transmembrane beta strand</keyword>
<dbReference type="Gene3D" id="3.10.20.410">
    <property type="match status" value="1"/>
</dbReference>
<dbReference type="EMBL" id="AP026407">
    <property type="protein sequence ID" value="BDO14912.1"/>
    <property type="molecule type" value="Genomic_DNA"/>
</dbReference>
<evidence type="ECO:0000259" key="11">
    <source>
        <dbReference type="Pfam" id="PF13953"/>
    </source>
</evidence>
<dbReference type="InterPro" id="IPR000015">
    <property type="entry name" value="Fimb_usher"/>
</dbReference>
<dbReference type="Gene3D" id="2.60.40.2070">
    <property type="match status" value="1"/>
</dbReference>
<keyword evidence="3 9" id="KW-0813">Transport</keyword>
<comment type="subcellular location">
    <subcellularLocation>
        <location evidence="1 9">Cell outer membrane</location>
        <topology evidence="1 9">Multi-pass membrane protein</topology>
    </subcellularLocation>
</comment>
<accession>A0AAN1Y891</accession>
<evidence type="ECO:0000313" key="13">
    <source>
        <dbReference type="EMBL" id="BDO14912.1"/>
    </source>
</evidence>
<dbReference type="PANTHER" id="PTHR30451:SF20">
    <property type="entry name" value="FIMBRIAE USHER"/>
    <property type="match status" value="1"/>
</dbReference>
<feature type="domain" description="PapC N-terminal" evidence="12">
    <location>
        <begin position="42"/>
        <end position="187"/>
    </location>
</feature>
<gene>
    <name evidence="13" type="primary">htrE_2</name>
    <name evidence="13" type="ORF">KAM644c_39780</name>
</gene>
<dbReference type="FunFam" id="2.60.40.3110:FF:000001">
    <property type="entry name" value="Putative fimbrial outer membrane usher"/>
    <property type="match status" value="1"/>
</dbReference>
<evidence type="ECO:0000256" key="6">
    <source>
        <dbReference type="ARBA" id="ARBA00022729"/>
    </source>
</evidence>
<dbReference type="Pfam" id="PF13953">
    <property type="entry name" value="PapC_C"/>
    <property type="match status" value="1"/>
</dbReference>
<feature type="chain" id="PRO_5042867647" evidence="10">
    <location>
        <begin position="25"/>
        <end position="845"/>
    </location>
</feature>
<comment type="similarity">
    <text evidence="2 9">Belongs to the fimbrial export usher family.</text>
</comment>
<dbReference type="Pfam" id="PF00577">
    <property type="entry name" value="Usher"/>
    <property type="match status" value="1"/>
</dbReference>
<dbReference type="Pfam" id="PF13954">
    <property type="entry name" value="PapC_N"/>
    <property type="match status" value="1"/>
</dbReference>
<evidence type="ECO:0000313" key="14">
    <source>
        <dbReference type="Proteomes" id="UP001058353"/>
    </source>
</evidence>
<dbReference type="InterPro" id="IPR025885">
    <property type="entry name" value="PapC_N"/>
</dbReference>
<protein>
    <submittedName>
        <fullName evidence="13">Outer membrane usher protein</fullName>
    </submittedName>
</protein>
<dbReference type="InterPro" id="IPR037224">
    <property type="entry name" value="PapC_N_sf"/>
</dbReference>
<evidence type="ECO:0000256" key="5">
    <source>
        <dbReference type="ARBA" id="ARBA00022692"/>
    </source>
</evidence>
<dbReference type="InterPro" id="IPR042186">
    <property type="entry name" value="FimD_plug_dom"/>
</dbReference>
<feature type="domain" description="PapC-like C-terminal" evidence="11">
    <location>
        <begin position="766"/>
        <end position="830"/>
    </location>
</feature>
<sequence length="845" mass="91971">MCRTFCYSLLSMSVMAALSTCAFAGTVENTSEARVQQESFRFDPIFLNTSGGQRVDLSRFEHGSAMLPGTWSTDIVVNDEPVATEKLTFTEQPDHQVTVCITADVLKKINLNYSALPDGLNQALRRGEPCYDLVALIPGTTLNYDPGNQKLEYTIPQAMMRNTPRGYVSPALWDAGIPAALMSYTASTYTTRSHGQNSSSSYVGLNGGINLGPWQYRHSGNYSWQENVGSNYQSLENYVQRDLTSIMGRIRLGETSTSGRLFDTLSFRGIEVLSDDRMLPQSRRGYAPDIRGIARTSARVSISQSGRLIYETTVSPGAFVIDDLYPSGYGGNLEVTVTEADGSVQRFQVPYASVTQLLRPGAHRYDILVGKLNDPSVSFDPTLYQATYQRGLTNIFTTYGGIQGSGADYYALMLGSAVSTPLGAFSADVTQARTHLKQNPGGTSGGQSYQLSYSKYIPGTDSNLTIAAYRFSTAGYYDYRTAMQAIDEERQHGSIRNIWRPKNRFNITLNQGLGDGLGQVYLTGYTQDYWNQSNSDLQYQMGYSNYIGRVSFNLSASRVRGVRGHMETNMLFNMSLPLGSYGSSNVPTLNAGMTRNSNGTVGQQAGISGTYGDDHQFSYGVTGSHYNKNVGSSVVMNSGWRSPYSHLSGSYGAGKNYQNLSLGASGTVIAWQNGVVATPYTGDTFAVVEAPGAKGAKVGGYPGIRVDRFGHAAIPYLNPYEMNVINLDPKGTSQGLEFSNTSDRVVPLSGAVSRVRFSTREGIPLLITLRDAQNNPPPFGADVTDSLGAVVGNVGQMGQAYVRVEQSEGTLVVKWGDDAAQQCRFSYRTTERDTTAFSKLNAICR</sequence>
<dbReference type="Proteomes" id="UP001058353">
    <property type="component" value="Chromosome"/>
</dbReference>
<evidence type="ECO:0000256" key="2">
    <source>
        <dbReference type="ARBA" id="ARBA00008064"/>
    </source>
</evidence>
<evidence type="ECO:0000256" key="3">
    <source>
        <dbReference type="ARBA" id="ARBA00022448"/>
    </source>
</evidence>
<evidence type="ECO:0000256" key="10">
    <source>
        <dbReference type="SAM" id="SignalP"/>
    </source>
</evidence>
<keyword evidence="8 9" id="KW-0998">Cell outer membrane</keyword>
<evidence type="ECO:0000256" key="9">
    <source>
        <dbReference type="RuleBase" id="RU003884"/>
    </source>
</evidence>
<evidence type="ECO:0000256" key="1">
    <source>
        <dbReference type="ARBA" id="ARBA00004571"/>
    </source>
</evidence>
<keyword evidence="5 9" id="KW-0812">Transmembrane</keyword>
<dbReference type="InterPro" id="IPR018030">
    <property type="entry name" value="Fimbrial_membr_usher_CS"/>
</dbReference>
<evidence type="ECO:0000256" key="4">
    <source>
        <dbReference type="ARBA" id="ARBA00022452"/>
    </source>
</evidence>
<dbReference type="PROSITE" id="PS01151">
    <property type="entry name" value="FIMBRIAL_USHER"/>
    <property type="match status" value="1"/>
</dbReference>
<keyword evidence="6 10" id="KW-0732">Signal</keyword>
<reference evidence="13" key="1">
    <citation type="submission" date="2022-07" db="EMBL/GenBank/DDBJ databases">
        <title>Complete genome sequence of carbapenem-resistant Klebsiella spp. in Japan.</title>
        <authorList>
            <person name="Maehana S."/>
            <person name="Suzuki M."/>
            <person name="Kitasato H."/>
        </authorList>
    </citation>
    <scope>NUCLEOTIDE SEQUENCE</scope>
    <source>
        <strain evidence="13">KAM644</strain>
    </source>
</reference>
<dbReference type="Gene3D" id="2.60.40.3110">
    <property type="match status" value="1"/>
</dbReference>
<evidence type="ECO:0000259" key="12">
    <source>
        <dbReference type="Pfam" id="PF13954"/>
    </source>
</evidence>
<name>A0AAN1Y891_9ENTR</name>
<dbReference type="GO" id="GO:0009279">
    <property type="term" value="C:cell outer membrane"/>
    <property type="evidence" value="ECO:0007669"/>
    <property type="project" value="UniProtKB-SubCell"/>
</dbReference>
<dbReference type="GO" id="GO:0009297">
    <property type="term" value="P:pilus assembly"/>
    <property type="evidence" value="ECO:0007669"/>
    <property type="project" value="InterPro"/>
</dbReference>
<evidence type="ECO:0000256" key="7">
    <source>
        <dbReference type="ARBA" id="ARBA00023136"/>
    </source>
</evidence>
<dbReference type="AlphaFoldDB" id="A0AAN1Y891"/>
<dbReference type="GO" id="GO:0015473">
    <property type="term" value="F:fimbrial usher porin activity"/>
    <property type="evidence" value="ECO:0007669"/>
    <property type="project" value="InterPro"/>
</dbReference>
<evidence type="ECO:0000256" key="8">
    <source>
        <dbReference type="ARBA" id="ARBA00023237"/>
    </source>
</evidence>
<feature type="signal peptide" evidence="10">
    <location>
        <begin position="1"/>
        <end position="24"/>
    </location>
</feature>
<keyword evidence="7 9" id="KW-0472">Membrane</keyword>
<dbReference type="Gene3D" id="2.60.40.2610">
    <property type="entry name" value="Outer membrane usher protein FimD, plug domain"/>
    <property type="match status" value="1"/>
</dbReference>
<organism evidence="13 14">
    <name type="scientific">Klebsiella quasipneumoniae subsp. quasipneumoniae</name>
    <dbReference type="NCBI Taxonomy" id="1667327"/>
    <lineage>
        <taxon>Bacteria</taxon>
        <taxon>Pseudomonadati</taxon>
        <taxon>Pseudomonadota</taxon>
        <taxon>Gammaproteobacteria</taxon>
        <taxon>Enterobacterales</taxon>
        <taxon>Enterobacteriaceae</taxon>
        <taxon>Klebsiella/Raoultella group</taxon>
        <taxon>Klebsiella</taxon>
        <taxon>Klebsiella pneumoniae complex</taxon>
    </lineage>
</organism>
<keyword evidence="9" id="KW-1029">Fimbrium biogenesis</keyword>